<dbReference type="InterPro" id="IPR046335">
    <property type="entry name" value="LacI/GalR-like_sensor"/>
</dbReference>
<dbReference type="Pfam" id="PF00356">
    <property type="entry name" value="LacI"/>
    <property type="match status" value="1"/>
</dbReference>
<keyword evidence="6" id="KW-1185">Reference proteome</keyword>
<keyword evidence="1" id="KW-0805">Transcription regulation</keyword>
<dbReference type="HOGENOM" id="CLU_037628_6_1_0"/>
<dbReference type="PANTHER" id="PTHR30146">
    <property type="entry name" value="LACI-RELATED TRANSCRIPTIONAL REPRESSOR"/>
    <property type="match status" value="1"/>
</dbReference>
<protein>
    <submittedName>
        <fullName evidence="5">Catabolite control protein A, glucose-resistance amylase regulator</fullName>
    </submittedName>
</protein>
<dbReference type="EMBL" id="CP002191">
    <property type="protein sequence ID" value="AFD24479.1"/>
    <property type="molecule type" value="Genomic_DNA"/>
</dbReference>
<dbReference type="Gene3D" id="3.40.50.2300">
    <property type="match status" value="2"/>
</dbReference>
<dbReference type="GO" id="GO:0003700">
    <property type="term" value="F:DNA-binding transcription factor activity"/>
    <property type="evidence" value="ECO:0007669"/>
    <property type="project" value="TreeGrafter"/>
</dbReference>
<dbReference type="STRING" id="745776.DGo_CA0552"/>
<dbReference type="PANTHER" id="PTHR30146:SF109">
    <property type="entry name" value="HTH-TYPE TRANSCRIPTIONAL REGULATOR GALS"/>
    <property type="match status" value="1"/>
</dbReference>
<evidence type="ECO:0000259" key="4">
    <source>
        <dbReference type="PROSITE" id="PS50932"/>
    </source>
</evidence>
<dbReference type="eggNOG" id="COG1609">
    <property type="taxonomic scope" value="Bacteria"/>
</dbReference>
<evidence type="ECO:0000313" key="6">
    <source>
        <dbReference type="Proteomes" id="UP000007575"/>
    </source>
</evidence>
<dbReference type="KEGG" id="dgo:DGo_CA0552"/>
<name>H8GWK9_DEIGI</name>
<sequence length="334" mass="35214">MAQVARVSKMTVSNVLNGKPNVKASTRQRVLSAVEATGYRANPVARALAGQRHRLLSLVARRSNLPYVTEVIRGASEAAEALEYDLVVLMVGQRQSSDLSLFLRLSQGAAFVHADAPGLGVPPGDLPLHCVTVDGPTHDSLRVDNLGGSRAATRHLLELGHTRIAFVSGLLALSPEASLGRSDAAERLRGYQDTLEEAGLTLPEAYLQHGDYSPESGERAARALLALPEPPTAIFAAGDAMAVAVIHAAQDLGRRVPTDLSVVGFDDLPFFRGVRPALTTVAQPLGSLGEEAVRHLARLAQGETPAALPPPLATTLVVRDSAAPPPPHQSIQTP</sequence>
<dbReference type="InterPro" id="IPR010982">
    <property type="entry name" value="Lambda_DNA-bd_dom_sf"/>
</dbReference>
<keyword evidence="2" id="KW-0238">DNA-binding</keyword>
<keyword evidence="3" id="KW-0804">Transcription</keyword>
<dbReference type="Pfam" id="PF13377">
    <property type="entry name" value="Peripla_BP_3"/>
    <property type="match status" value="1"/>
</dbReference>
<dbReference type="SUPFAM" id="SSF47413">
    <property type="entry name" value="lambda repressor-like DNA-binding domains"/>
    <property type="match status" value="1"/>
</dbReference>
<proteinExistence type="predicted"/>
<dbReference type="CDD" id="cd06267">
    <property type="entry name" value="PBP1_LacI_sugar_binding-like"/>
    <property type="match status" value="1"/>
</dbReference>
<evidence type="ECO:0000256" key="1">
    <source>
        <dbReference type="ARBA" id="ARBA00023015"/>
    </source>
</evidence>
<evidence type="ECO:0000256" key="3">
    <source>
        <dbReference type="ARBA" id="ARBA00023163"/>
    </source>
</evidence>
<evidence type="ECO:0000256" key="2">
    <source>
        <dbReference type="ARBA" id="ARBA00023125"/>
    </source>
</evidence>
<reference evidence="5 6" key="1">
    <citation type="journal article" date="2012" name="PLoS ONE">
        <title>Genome sequence and transcriptome analysis of the radioresistant bacterium Deinococcus gobiensis: insights into the extreme environmental adaptations.</title>
        <authorList>
            <person name="Yuan M."/>
            <person name="Chen M."/>
            <person name="Zhang W."/>
            <person name="Lu W."/>
            <person name="Wang J."/>
            <person name="Yang M."/>
            <person name="Zhao P."/>
            <person name="Tang R."/>
            <person name="Li X."/>
            <person name="Hao Y."/>
            <person name="Zhou Z."/>
            <person name="Zhan Y."/>
            <person name="Yu H."/>
            <person name="Teng C."/>
            <person name="Yan Y."/>
            <person name="Ping S."/>
            <person name="Wang Y."/>
            <person name="Lin M."/>
        </authorList>
    </citation>
    <scope>NUCLEOTIDE SEQUENCE [LARGE SCALE GENOMIC DNA]</scope>
    <source>
        <strain evidence="5 6">I-0</strain>
    </source>
</reference>
<dbReference type="AlphaFoldDB" id="H8GWK9"/>
<organism evidence="5 6">
    <name type="scientific">Deinococcus gobiensis (strain DSM 21396 / JCM 16679 / CGMCC 1.7299 / I-0)</name>
    <dbReference type="NCBI Taxonomy" id="745776"/>
    <lineage>
        <taxon>Bacteria</taxon>
        <taxon>Thermotogati</taxon>
        <taxon>Deinococcota</taxon>
        <taxon>Deinococci</taxon>
        <taxon>Deinococcales</taxon>
        <taxon>Deinococcaceae</taxon>
        <taxon>Deinococcus</taxon>
    </lineage>
</organism>
<evidence type="ECO:0000313" key="5">
    <source>
        <dbReference type="EMBL" id="AFD24479.1"/>
    </source>
</evidence>
<gene>
    <name evidence="5" type="primary">ccpA</name>
    <name evidence="5" type="ordered locus">DGo_CA0552</name>
</gene>
<dbReference type="GO" id="GO:0000976">
    <property type="term" value="F:transcription cis-regulatory region binding"/>
    <property type="evidence" value="ECO:0007669"/>
    <property type="project" value="TreeGrafter"/>
</dbReference>
<dbReference type="CDD" id="cd01392">
    <property type="entry name" value="HTH_LacI"/>
    <property type="match status" value="1"/>
</dbReference>
<dbReference type="PATRIC" id="fig|745776.4.peg.562"/>
<dbReference type="InterPro" id="IPR028082">
    <property type="entry name" value="Peripla_BP_I"/>
</dbReference>
<dbReference type="Gene3D" id="1.10.260.40">
    <property type="entry name" value="lambda repressor-like DNA-binding domains"/>
    <property type="match status" value="1"/>
</dbReference>
<dbReference type="InterPro" id="IPR000843">
    <property type="entry name" value="HTH_LacI"/>
</dbReference>
<dbReference type="Proteomes" id="UP000007575">
    <property type="component" value="Chromosome"/>
</dbReference>
<feature type="domain" description="HTH lacI-type" evidence="4">
    <location>
        <begin position="1"/>
        <end position="50"/>
    </location>
</feature>
<dbReference type="SMART" id="SM00354">
    <property type="entry name" value="HTH_LACI"/>
    <property type="match status" value="1"/>
</dbReference>
<dbReference type="PROSITE" id="PS50932">
    <property type="entry name" value="HTH_LACI_2"/>
    <property type="match status" value="1"/>
</dbReference>
<dbReference type="SUPFAM" id="SSF53822">
    <property type="entry name" value="Periplasmic binding protein-like I"/>
    <property type="match status" value="1"/>
</dbReference>
<accession>H8GWK9</accession>